<accession>A0A5M3WNK9</accession>
<dbReference type="PANTHER" id="PTHR38436:SF1">
    <property type="entry name" value="ESTER CYCLASE"/>
    <property type="match status" value="1"/>
</dbReference>
<gene>
    <name evidence="1" type="ORF">Amac_032580</name>
</gene>
<dbReference type="OrthoDB" id="9810441at2"/>
<sequence>MSDSALDNFYQRYIEVLNRHEFDRMVDFVEDHVTLNSMPSTRDEIIAVLSGITDAVPDFQWTTQEVVIDGNRLAARLINTGTPIKEWLGAKPNGNSFRIVEFAVYEVREGRFVHLSSVHDAESLHRQLTG</sequence>
<dbReference type="AlphaFoldDB" id="A0A5M3WNK9"/>
<keyword evidence="2" id="KW-1185">Reference proteome</keyword>
<dbReference type="RefSeq" id="WP_155355176.1">
    <property type="nucleotide sequence ID" value="NZ_BAAAHL010000040.1"/>
</dbReference>
<protein>
    <recommendedName>
        <fullName evidence="3">Ester cyclase</fullName>
    </recommendedName>
</protein>
<dbReference type="PANTHER" id="PTHR38436">
    <property type="entry name" value="POLYKETIDE CYCLASE SNOAL-LIKE DOMAIN"/>
    <property type="match status" value="1"/>
</dbReference>
<reference evidence="1 2" key="1">
    <citation type="submission" date="2019-10" db="EMBL/GenBank/DDBJ databases">
        <title>Whole genome shotgun sequence of Acrocarpospora macrocephala NBRC 16266.</title>
        <authorList>
            <person name="Ichikawa N."/>
            <person name="Kimura A."/>
            <person name="Kitahashi Y."/>
            <person name="Komaki H."/>
            <person name="Oguchi A."/>
        </authorList>
    </citation>
    <scope>NUCLEOTIDE SEQUENCE [LARGE SCALE GENOMIC DNA]</scope>
    <source>
        <strain evidence="1 2">NBRC 16266</strain>
    </source>
</reference>
<evidence type="ECO:0000313" key="2">
    <source>
        <dbReference type="Proteomes" id="UP000331127"/>
    </source>
</evidence>
<organism evidence="1 2">
    <name type="scientific">Acrocarpospora macrocephala</name>
    <dbReference type="NCBI Taxonomy" id="150177"/>
    <lineage>
        <taxon>Bacteria</taxon>
        <taxon>Bacillati</taxon>
        <taxon>Actinomycetota</taxon>
        <taxon>Actinomycetes</taxon>
        <taxon>Streptosporangiales</taxon>
        <taxon>Streptosporangiaceae</taxon>
        <taxon>Acrocarpospora</taxon>
    </lineage>
</organism>
<proteinExistence type="predicted"/>
<dbReference type="GO" id="GO:0030638">
    <property type="term" value="P:polyketide metabolic process"/>
    <property type="evidence" value="ECO:0007669"/>
    <property type="project" value="InterPro"/>
</dbReference>
<dbReference type="Pfam" id="PF07366">
    <property type="entry name" value="SnoaL"/>
    <property type="match status" value="1"/>
</dbReference>
<dbReference type="InterPro" id="IPR032710">
    <property type="entry name" value="NTF2-like_dom_sf"/>
</dbReference>
<dbReference type="Gene3D" id="3.10.450.50">
    <property type="match status" value="1"/>
</dbReference>
<name>A0A5M3WNK9_9ACTN</name>
<dbReference type="InterPro" id="IPR009959">
    <property type="entry name" value="Cyclase_SnoaL-like"/>
</dbReference>
<dbReference type="Proteomes" id="UP000331127">
    <property type="component" value="Unassembled WGS sequence"/>
</dbReference>
<dbReference type="SUPFAM" id="SSF54427">
    <property type="entry name" value="NTF2-like"/>
    <property type="match status" value="1"/>
</dbReference>
<evidence type="ECO:0008006" key="3">
    <source>
        <dbReference type="Google" id="ProtNLM"/>
    </source>
</evidence>
<dbReference type="EMBL" id="BLAE01000016">
    <property type="protein sequence ID" value="GES09662.1"/>
    <property type="molecule type" value="Genomic_DNA"/>
</dbReference>
<comment type="caution">
    <text evidence="1">The sequence shown here is derived from an EMBL/GenBank/DDBJ whole genome shotgun (WGS) entry which is preliminary data.</text>
</comment>
<evidence type="ECO:0000313" key="1">
    <source>
        <dbReference type="EMBL" id="GES09662.1"/>
    </source>
</evidence>